<dbReference type="OrthoDB" id="9956984at2"/>
<gene>
    <name evidence="1" type="ORF">B1H19_02110</name>
</gene>
<protein>
    <submittedName>
        <fullName evidence="1">Uncharacterized protein</fullName>
    </submittedName>
</protein>
<sequence>MTVSDEALGHRGAVVPCRDCTEDDGIAWHRDEERRLTARITELSAEGRATLAALTVARLQPYFLRFHAETGRGDPRVLGRALADVWRKLDDGTSVTLPVMLAAFDQLQIAADAPGALADLAWYSAASVTNACHAAVHGEVREPLHCLRYGREAALTMSWHATGGTRSACRHDTLLQEELRLQSADLDLVASS</sequence>
<evidence type="ECO:0000313" key="2">
    <source>
        <dbReference type="Proteomes" id="UP000192726"/>
    </source>
</evidence>
<dbReference type="RefSeq" id="WP_083102564.1">
    <property type="nucleotide sequence ID" value="NZ_CP020569.1"/>
</dbReference>
<dbReference type="Proteomes" id="UP000192726">
    <property type="component" value="Chromosome"/>
</dbReference>
<dbReference type="KEGG" id="sgv:B1H19_02110"/>
<dbReference type="Gene3D" id="1.20.1590.10">
    <property type="entry name" value="YP_001051499.1 domain like"/>
    <property type="match status" value="1"/>
</dbReference>
<evidence type="ECO:0000313" key="1">
    <source>
        <dbReference type="EMBL" id="ARF53133.1"/>
    </source>
</evidence>
<name>A0A1V0TJQ8_9ACTN</name>
<organism evidence="1 2">
    <name type="scientific">Streptomyces gilvosporeus</name>
    <dbReference type="NCBI Taxonomy" id="553510"/>
    <lineage>
        <taxon>Bacteria</taxon>
        <taxon>Bacillati</taxon>
        <taxon>Actinomycetota</taxon>
        <taxon>Actinomycetes</taxon>
        <taxon>Kitasatosporales</taxon>
        <taxon>Streptomycetaceae</taxon>
        <taxon>Streptomyces</taxon>
    </lineage>
</organism>
<dbReference type="AlphaFoldDB" id="A0A1V0TJQ8"/>
<dbReference type="STRING" id="553510.B1H19_02110"/>
<keyword evidence="2" id="KW-1185">Reference proteome</keyword>
<proteinExistence type="predicted"/>
<accession>A0A1V0TJQ8</accession>
<reference evidence="1 2" key="1">
    <citation type="submission" date="2017-04" db="EMBL/GenBank/DDBJ databases">
        <title>Complete Genome Sequence of Streptomyces gilvosporeus F607, a Capable Producer of Natamycin.</title>
        <authorList>
            <person name="Zong G."/>
            <person name="Zhong C."/>
            <person name="Fu J."/>
            <person name="Qin R."/>
            <person name="Cao G."/>
        </authorList>
    </citation>
    <scope>NUCLEOTIDE SEQUENCE [LARGE SCALE GENOMIC DNA]</scope>
    <source>
        <strain evidence="1 2">F607</strain>
    </source>
</reference>
<dbReference type="EMBL" id="CP020569">
    <property type="protein sequence ID" value="ARF53133.1"/>
    <property type="molecule type" value="Genomic_DNA"/>
</dbReference>
<dbReference type="InterPro" id="IPR023381">
    <property type="entry name" value="YP001051499.1-like_dom_sf"/>
</dbReference>